<reference evidence="7 8" key="1">
    <citation type="submission" date="2019-01" db="EMBL/GenBank/DDBJ databases">
        <title>Sequencing of cultivated peanut Arachis hypogaea provides insights into genome evolution and oil improvement.</title>
        <authorList>
            <person name="Chen X."/>
        </authorList>
    </citation>
    <scope>NUCLEOTIDE SEQUENCE [LARGE SCALE GENOMIC DNA]</scope>
    <source>
        <strain evidence="8">cv. Fuhuasheng</strain>
        <tissue evidence="7">Leaves</tissue>
    </source>
</reference>
<name>A0A445BV74_ARAHY</name>
<proteinExistence type="predicted"/>
<comment type="function">
    <text evidence="5">Transcription factor that specifically binds AT-rich DNA sequences related to the nuclear matrix attachment regions (MARs).</text>
</comment>
<keyword evidence="2 5" id="KW-0238">DNA-binding</keyword>
<dbReference type="InterPro" id="IPR005175">
    <property type="entry name" value="PPC_dom"/>
</dbReference>
<keyword evidence="8" id="KW-1185">Reference proteome</keyword>
<keyword evidence="3 5" id="KW-0804">Transcription</keyword>
<evidence type="ECO:0000256" key="5">
    <source>
        <dbReference type="RuleBase" id="RU367031"/>
    </source>
</evidence>
<protein>
    <recommendedName>
        <fullName evidence="5">AT-hook motif nuclear-localized protein</fullName>
    </recommendedName>
</protein>
<dbReference type="CDD" id="cd11378">
    <property type="entry name" value="DUF296"/>
    <property type="match status" value="1"/>
</dbReference>
<accession>A0A445BV74</accession>
<evidence type="ECO:0000313" key="8">
    <source>
        <dbReference type="Proteomes" id="UP000289738"/>
    </source>
</evidence>
<gene>
    <name evidence="7" type="ORF">Ahy_A08g039012</name>
</gene>
<evidence type="ECO:0000313" key="7">
    <source>
        <dbReference type="EMBL" id="RYR42542.1"/>
    </source>
</evidence>
<evidence type="ECO:0000256" key="2">
    <source>
        <dbReference type="ARBA" id="ARBA00023125"/>
    </source>
</evidence>
<dbReference type="GO" id="GO:0003680">
    <property type="term" value="F:minor groove of adenine-thymine-rich DNA binding"/>
    <property type="evidence" value="ECO:0007669"/>
    <property type="project" value="UniProtKB-UniRule"/>
</dbReference>
<dbReference type="InterPro" id="IPR039605">
    <property type="entry name" value="AHL"/>
</dbReference>
<evidence type="ECO:0000256" key="1">
    <source>
        <dbReference type="ARBA" id="ARBA00023015"/>
    </source>
</evidence>
<evidence type="ECO:0000256" key="3">
    <source>
        <dbReference type="ARBA" id="ARBA00023163"/>
    </source>
</evidence>
<feature type="domain" description="PPC" evidence="6">
    <location>
        <begin position="18"/>
        <end position="134"/>
    </location>
</feature>
<dbReference type="Gene3D" id="3.30.1330.80">
    <property type="entry name" value="Hypothetical protein, similar to alpha- acetolactate decarboxylase, domain 2"/>
    <property type="match status" value="1"/>
</dbReference>
<dbReference type="SUPFAM" id="SSF117856">
    <property type="entry name" value="AF0104/ALDC/Ptd012-like"/>
    <property type="match status" value="1"/>
</dbReference>
<dbReference type="AlphaFoldDB" id="A0A445BV74"/>
<dbReference type="Pfam" id="PF03479">
    <property type="entry name" value="PCC"/>
    <property type="match status" value="1"/>
</dbReference>
<comment type="subcellular location">
    <subcellularLocation>
        <location evidence="5">Nucleus</location>
    </subcellularLocation>
</comment>
<dbReference type="PANTHER" id="PTHR31500">
    <property type="entry name" value="AT-HOOK MOTIF NUCLEAR-LOCALIZED PROTEIN 9"/>
    <property type="match status" value="1"/>
</dbReference>
<dbReference type="Gramene" id="arahy.Tifrunner.gnm2.ann2.Ah08g147000.1">
    <property type="protein sequence ID" value="arahy.Tifrunner.gnm2.ann2.Ah08g147000.1-CDS"/>
    <property type="gene ID" value="arahy.Tifrunner.gnm2.ann2.Ah08g147000"/>
</dbReference>
<dbReference type="EMBL" id="SDMP01000008">
    <property type="protein sequence ID" value="RYR42542.1"/>
    <property type="molecule type" value="Genomic_DNA"/>
</dbReference>
<dbReference type="SMR" id="A0A445BV74"/>
<evidence type="ECO:0000259" key="6">
    <source>
        <dbReference type="PROSITE" id="PS51742"/>
    </source>
</evidence>
<comment type="domain">
    <text evidence="5">The PPC domain mediates interactions between AHL proteins.</text>
</comment>
<comment type="caution">
    <text evidence="7">The sequence shown here is derived from an EMBL/GenBank/DDBJ whole genome shotgun (WGS) entry which is preliminary data.</text>
</comment>
<keyword evidence="4 5" id="KW-0539">Nucleus</keyword>
<organism evidence="7 8">
    <name type="scientific">Arachis hypogaea</name>
    <name type="common">Peanut</name>
    <dbReference type="NCBI Taxonomy" id="3818"/>
    <lineage>
        <taxon>Eukaryota</taxon>
        <taxon>Viridiplantae</taxon>
        <taxon>Streptophyta</taxon>
        <taxon>Embryophyta</taxon>
        <taxon>Tracheophyta</taxon>
        <taxon>Spermatophyta</taxon>
        <taxon>Magnoliopsida</taxon>
        <taxon>eudicotyledons</taxon>
        <taxon>Gunneridae</taxon>
        <taxon>Pentapetalae</taxon>
        <taxon>rosids</taxon>
        <taxon>fabids</taxon>
        <taxon>Fabales</taxon>
        <taxon>Fabaceae</taxon>
        <taxon>Papilionoideae</taxon>
        <taxon>50 kb inversion clade</taxon>
        <taxon>dalbergioids sensu lato</taxon>
        <taxon>Dalbergieae</taxon>
        <taxon>Pterocarpus clade</taxon>
        <taxon>Arachis</taxon>
    </lineage>
</organism>
<dbReference type="GO" id="GO:0005634">
    <property type="term" value="C:nucleus"/>
    <property type="evidence" value="ECO:0007669"/>
    <property type="project" value="UniProtKB-SubCell"/>
</dbReference>
<dbReference type="PANTHER" id="PTHR31500:SF57">
    <property type="entry name" value="AT-HOOK MOTIF NUCLEAR-LOCALIZED PROTEIN 10"/>
    <property type="match status" value="1"/>
</dbReference>
<sequence length="134" mass="14738">MPRTQLSKIDGLREIEDFGRTVPLELTVYPGEDVVAKLWKVWEASTHSSYAIAAFGHISKAAIGKPNSDLFHIYEGDFEILSLSGHFVNEEDGSVDWRLGITLADSDSDKEAFGGSSINTLIASDTPSNYFLEL</sequence>
<dbReference type="Proteomes" id="UP000289738">
    <property type="component" value="Chromosome A08"/>
</dbReference>
<evidence type="ECO:0000256" key="4">
    <source>
        <dbReference type="ARBA" id="ARBA00023242"/>
    </source>
</evidence>
<keyword evidence="1 5" id="KW-0805">Transcription regulation</keyword>
<dbReference type="PROSITE" id="PS51742">
    <property type="entry name" value="PPC"/>
    <property type="match status" value="1"/>
</dbReference>